<dbReference type="CDD" id="cd06782">
    <property type="entry name" value="cpPDZ_CPP-like"/>
    <property type="match status" value="1"/>
</dbReference>
<dbReference type="PROSITE" id="PS50106">
    <property type="entry name" value="PDZ"/>
    <property type="match status" value="1"/>
</dbReference>
<dbReference type="InterPro" id="IPR001478">
    <property type="entry name" value="PDZ"/>
</dbReference>
<dbReference type="GO" id="GO:0030288">
    <property type="term" value="C:outer membrane-bounded periplasmic space"/>
    <property type="evidence" value="ECO:0007669"/>
    <property type="project" value="TreeGrafter"/>
</dbReference>
<dbReference type="AlphaFoldDB" id="A0A0F9DUB8"/>
<dbReference type="Gene3D" id="3.90.226.10">
    <property type="entry name" value="2-enoyl-CoA Hydratase, Chain A, domain 1"/>
    <property type="match status" value="1"/>
</dbReference>
<dbReference type="Gene3D" id="2.30.42.10">
    <property type="match status" value="1"/>
</dbReference>
<dbReference type="PANTHER" id="PTHR32060">
    <property type="entry name" value="TAIL-SPECIFIC PROTEASE"/>
    <property type="match status" value="1"/>
</dbReference>
<dbReference type="InterPro" id="IPR036034">
    <property type="entry name" value="PDZ_sf"/>
</dbReference>
<keyword evidence="1" id="KW-0472">Membrane</keyword>
<feature type="domain" description="PDZ" evidence="2">
    <location>
        <begin position="91"/>
        <end position="159"/>
    </location>
</feature>
<dbReference type="InterPro" id="IPR029045">
    <property type="entry name" value="ClpP/crotonase-like_dom_sf"/>
</dbReference>
<evidence type="ECO:0000256" key="1">
    <source>
        <dbReference type="SAM" id="Phobius"/>
    </source>
</evidence>
<evidence type="ECO:0000259" key="2">
    <source>
        <dbReference type="PROSITE" id="PS50106"/>
    </source>
</evidence>
<keyword evidence="1" id="KW-1133">Transmembrane helix</keyword>
<dbReference type="InterPro" id="IPR055210">
    <property type="entry name" value="CtpA/B_N"/>
</dbReference>
<dbReference type="GO" id="GO:0008236">
    <property type="term" value="F:serine-type peptidase activity"/>
    <property type="evidence" value="ECO:0007669"/>
    <property type="project" value="InterPro"/>
</dbReference>
<organism evidence="3">
    <name type="scientific">marine sediment metagenome</name>
    <dbReference type="NCBI Taxonomy" id="412755"/>
    <lineage>
        <taxon>unclassified sequences</taxon>
        <taxon>metagenomes</taxon>
        <taxon>ecological metagenomes</taxon>
    </lineage>
</organism>
<protein>
    <recommendedName>
        <fullName evidence="2">PDZ domain-containing protein</fullName>
    </recommendedName>
</protein>
<dbReference type="PANTHER" id="PTHR32060:SF30">
    <property type="entry name" value="CARBOXY-TERMINAL PROCESSING PROTEASE CTPA"/>
    <property type="match status" value="1"/>
</dbReference>
<dbReference type="SUPFAM" id="SSF52096">
    <property type="entry name" value="ClpP/crotonase"/>
    <property type="match status" value="1"/>
</dbReference>
<sequence>MTYARTFLAALAVPLALAAGLYLGGHPSKLPEPVRDVFVDESVLLQADTFELIQSNYVRAVPDARLQDGSLSGIVESLDDRFSHYLTPSQQEVFEQSIGGEFSGVGMTVMQHRRGLLVTSLFKRSPAKRGGIKPGDLITQVNGRSIAGESSNVSTARIKGEPGTFVRLTVVTPRDGKRKRRSRVLRLKRATIKVPVVEDELRRVETRRFGVVRLASFTTDASAEVRVAVDRLLAREVGGLVFDLRGNPGGLLQQAVLVSSIFVPSGTVVVTKGRKRKRRVLR</sequence>
<reference evidence="3" key="1">
    <citation type="journal article" date="2015" name="Nature">
        <title>Complex archaea that bridge the gap between prokaryotes and eukaryotes.</title>
        <authorList>
            <person name="Spang A."/>
            <person name="Saw J.H."/>
            <person name="Jorgensen S.L."/>
            <person name="Zaremba-Niedzwiedzka K."/>
            <person name="Martijn J."/>
            <person name="Lind A.E."/>
            <person name="van Eijk R."/>
            <person name="Schleper C."/>
            <person name="Guy L."/>
            <person name="Ettema T.J."/>
        </authorList>
    </citation>
    <scope>NUCLEOTIDE SEQUENCE</scope>
</reference>
<dbReference type="GO" id="GO:0004175">
    <property type="term" value="F:endopeptidase activity"/>
    <property type="evidence" value="ECO:0007669"/>
    <property type="project" value="TreeGrafter"/>
</dbReference>
<dbReference type="SMART" id="SM00228">
    <property type="entry name" value="PDZ"/>
    <property type="match status" value="1"/>
</dbReference>
<gene>
    <name evidence="3" type="ORF">LCGC14_2156060</name>
</gene>
<dbReference type="Pfam" id="PF00595">
    <property type="entry name" value="PDZ"/>
    <property type="match status" value="1"/>
</dbReference>
<dbReference type="Pfam" id="PF03572">
    <property type="entry name" value="Peptidase_S41"/>
    <property type="match status" value="1"/>
</dbReference>
<dbReference type="Gene3D" id="3.30.750.44">
    <property type="match status" value="1"/>
</dbReference>
<dbReference type="SUPFAM" id="SSF50156">
    <property type="entry name" value="PDZ domain-like"/>
    <property type="match status" value="1"/>
</dbReference>
<feature type="non-terminal residue" evidence="3">
    <location>
        <position position="282"/>
    </location>
</feature>
<feature type="transmembrane region" description="Helical" evidence="1">
    <location>
        <begin position="251"/>
        <end position="270"/>
    </location>
</feature>
<dbReference type="GO" id="GO:0007165">
    <property type="term" value="P:signal transduction"/>
    <property type="evidence" value="ECO:0007669"/>
    <property type="project" value="TreeGrafter"/>
</dbReference>
<comment type="caution">
    <text evidence="3">The sequence shown here is derived from an EMBL/GenBank/DDBJ whole genome shotgun (WGS) entry which is preliminary data.</text>
</comment>
<proteinExistence type="predicted"/>
<dbReference type="InterPro" id="IPR005151">
    <property type="entry name" value="Tail-specific_protease"/>
</dbReference>
<name>A0A0F9DUB8_9ZZZZ</name>
<evidence type="ECO:0000313" key="3">
    <source>
        <dbReference type="EMBL" id="KKL65329.1"/>
    </source>
</evidence>
<dbReference type="Pfam" id="PF22694">
    <property type="entry name" value="CtpB_N-like"/>
    <property type="match status" value="1"/>
</dbReference>
<dbReference type="GO" id="GO:0006508">
    <property type="term" value="P:proteolysis"/>
    <property type="evidence" value="ECO:0007669"/>
    <property type="project" value="InterPro"/>
</dbReference>
<dbReference type="EMBL" id="LAZR01027571">
    <property type="protein sequence ID" value="KKL65329.1"/>
    <property type="molecule type" value="Genomic_DNA"/>
</dbReference>
<keyword evidence="1" id="KW-0812">Transmembrane</keyword>
<accession>A0A0F9DUB8</accession>